<dbReference type="Gene3D" id="3.90.1170.50">
    <property type="entry name" value="Aldehyde oxidase/xanthine dehydrogenase, a/b hammerhead"/>
    <property type="match status" value="1"/>
</dbReference>
<dbReference type="InterPro" id="IPR046867">
    <property type="entry name" value="AldOxase/xan_DH_MoCoBD2"/>
</dbReference>
<dbReference type="Pfam" id="PF20256">
    <property type="entry name" value="MoCoBD_2"/>
    <property type="match status" value="2"/>
</dbReference>
<reference evidence="2" key="2">
    <citation type="submission" date="2017-11" db="EMBL/GenBank/DDBJ databases">
        <authorList>
            <person name="Das S.K."/>
        </authorList>
    </citation>
    <scope>NUCLEOTIDE SEQUENCE</scope>
    <source>
        <strain evidence="2">S4-41</strain>
    </source>
</reference>
<dbReference type="Gene3D" id="3.30.365.10">
    <property type="entry name" value="Aldehyde oxidase/xanthine dehydrogenase, molybdopterin binding domain"/>
    <property type="match status" value="4"/>
</dbReference>
<proteinExistence type="predicted"/>
<evidence type="ECO:0000313" key="3">
    <source>
        <dbReference type="Proteomes" id="UP001162135"/>
    </source>
</evidence>
<dbReference type="RefSeq" id="WP_110717566.1">
    <property type="nucleotide sequence ID" value="NZ_PGFS01000001.1"/>
</dbReference>
<dbReference type="Pfam" id="PF02738">
    <property type="entry name" value="MoCoBD_1"/>
    <property type="match status" value="1"/>
</dbReference>
<dbReference type="InterPro" id="IPR008274">
    <property type="entry name" value="AldOxase/xan_DH_MoCoBD1"/>
</dbReference>
<evidence type="ECO:0000259" key="1">
    <source>
        <dbReference type="SMART" id="SM01008"/>
    </source>
</evidence>
<gene>
    <name evidence="2" type="ORF">CUR86_17275</name>
</gene>
<organism evidence="2 3">
    <name type="scientific">Salinicola acroporae</name>
    <dbReference type="NCBI Taxonomy" id="1541440"/>
    <lineage>
        <taxon>Bacteria</taxon>
        <taxon>Pseudomonadati</taxon>
        <taxon>Pseudomonadota</taxon>
        <taxon>Gammaproteobacteria</taxon>
        <taxon>Oceanospirillales</taxon>
        <taxon>Halomonadaceae</taxon>
        <taxon>Salinicola</taxon>
    </lineage>
</organism>
<feature type="domain" description="Aldehyde oxidase/xanthine dehydrogenase a/b hammerhead" evidence="1">
    <location>
        <begin position="208"/>
        <end position="294"/>
    </location>
</feature>
<name>A0ABT6I901_9GAMM</name>
<dbReference type="InterPro" id="IPR052516">
    <property type="entry name" value="N-heterocyclic_Hydroxylase"/>
</dbReference>
<comment type="caution">
    <text evidence="2">The sequence shown here is derived from an EMBL/GenBank/DDBJ whole genome shotgun (WGS) entry which is preliminary data.</text>
</comment>
<protein>
    <submittedName>
        <fullName evidence="2">Aldehyde dehydrogenase</fullName>
    </submittedName>
</protein>
<accession>A0ABT6I901</accession>
<reference evidence="2" key="1">
    <citation type="journal article" date="2015" name="Antonie Van Leeuwenhoek">
        <title>Comparative 16S rRNA signatures and multilocus sequence analysis for the genus Salinicola and description of Salinicola acroporae sp. nov., isolated from coral Acropora digitifera.</title>
        <authorList>
            <person name="Lepcha R.T."/>
            <person name="Poddar A."/>
            <person name="Schumann P."/>
            <person name="Das S.K."/>
        </authorList>
    </citation>
    <scope>NUCLEOTIDE SEQUENCE</scope>
    <source>
        <strain evidence="2">S4-41</strain>
    </source>
</reference>
<dbReference type="Proteomes" id="UP001162135">
    <property type="component" value="Unassembled WGS sequence"/>
</dbReference>
<dbReference type="InterPro" id="IPR037165">
    <property type="entry name" value="AldOxase/xan_DH_Mopterin-bd_sf"/>
</dbReference>
<sequence length="751" mass="81498">MTSTSLPTREHLLQGTDMLVVYRAPVIPPKPAPGQPGTRSDFIPTEPELFIALLADGRFLAFNGHVDLGTGVRTALTQIVAEELDVDVERVIMVLGHPFEVPNQGPTIASATIQISAAPLRCAAAQARQYLLARAARRLDIPAQQLQVEDGIVSVTPGDASRGLRYESLLAGERVALELDTEIPTKASRDYRVVGRSTPRVDIPAKASGEFVYVHDVRLPGMLHGRVVRPPYAGHDLGTFVGRSLIEAEEASVRDLPGFVALIVKGDFVGVVAEREEQAALAAKRLKVRWRPLPALPDLDDLETALRRQPAEHRPLLQQGDVDAALATASTVLERTYLWPYQLHGSIGPSCSVADYRDGYLTLHSGTQNPHSLRADIATLLAMDESRIEIRRHEAAGCYGRNCADDVGADAALLSNAVGRPVRVQLDRAQEHEWEPKGTAQLMDIRGGSDDDGKLCAYDFVTRYPSNDAPTLALLLTGARQPSDVPFQMGDRTSVPPYRYPHLRVACDDVAPIVRASWLRGVSALPNCFAHESFIDELAERAGVDPVEYRLHYLEPRAQALVAAVAERANWFDRPPATAVGDGWSEGHGFAYGHYVHSRFPGFGAAYAAWAVTLQVHRDSGRIRVVRLTVGQDAGLMINPAGVRHQVHGNVIQTLSRTLKECVSFERGLPVSREWGGYPILRFDELPLIDLLLLDNAGEAPLGVGESTSLPGAPAIAAALFDATGVRFREPPFTPERVRSALASAGSTVAA</sequence>
<dbReference type="EMBL" id="PGFS01000001">
    <property type="protein sequence ID" value="MDH4574003.1"/>
    <property type="molecule type" value="Genomic_DNA"/>
</dbReference>
<dbReference type="InterPro" id="IPR012368">
    <property type="entry name" value="OxRdtase_Mopterin-bd_su_IorB"/>
</dbReference>
<dbReference type="PANTHER" id="PTHR47495">
    <property type="entry name" value="ALDEHYDE DEHYDROGENASE"/>
    <property type="match status" value="1"/>
</dbReference>
<evidence type="ECO:0000313" key="2">
    <source>
        <dbReference type="EMBL" id="MDH4574003.1"/>
    </source>
</evidence>
<dbReference type="PANTHER" id="PTHR47495:SF1">
    <property type="entry name" value="BLL3820 PROTEIN"/>
    <property type="match status" value="1"/>
</dbReference>
<dbReference type="PIRSF" id="PIRSF036389">
    <property type="entry name" value="IOR_B"/>
    <property type="match status" value="1"/>
</dbReference>
<dbReference type="InterPro" id="IPR000674">
    <property type="entry name" value="Ald_Oxase/Xan_DH_a/b"/>
</dbReference>
<dbReference type="SMART" id="SM01008">
    <property type="entry name" value="Ald_Xan_dh_C"/>
    <property type="match status" value="1"/>
</dbReference>
<keyword evidence="3" id="KW-1185">Reference proteome</keyword>
<dbReference type="SUPFAM" id="SSF56003">
    <property type="entry name" value="Molybdenum cofactor-binding domain"/>
    <property type="match status" value="2"/>
</dbReference>